<gene>
    <name evidence="2" type="ORF">NDU88_003795</name>
</gene>
<feature type="compositionally biased region" description="Polar residues" evidence="1">
    <location>
        <begin position="11"/>
        <end position="20"/>
    </location>
</feature>
<reference evidence="2" key="1">
    <citation type="journal article" date="2022" name="bioRxiv">
        <title>Sequencing and chromosome-scale assembly of the giantPleurodeles waltlgenome.</title>
        <authorList>
            <person name="Brown T."/>
            <person name="Elewa A."/>
            <person name="Iarovenko S."/>
            <person name="Subramanian E."/>
            <person name="Araus A.J."/>
            <person name="Petzold A."/>
            <person name="Susuki M."/>
            <person name="Suzuki K.-i.T."/>
            <person name="Hayashi T."/>
            <person name="Toyoda A."/>
            <person name="Oliveira C."/>
            <person name="Osipova E."/>
            <person name="Leigh N.D."/>
            <person name="Simon A."/>
            <person name="Yun M.H."/>
        </authorList>
    </citation>
    <scope>NUCLEOTIDE SEQUENCE</scope>
    <source>
        <strain evidence="2">20211129_DDA</strain>
        <tissue evidence="2">Liver</tissue>
    </source>
</reference>
<feature type="region of interest" description="Disordered" evidence="1">
    <location>
        <begin position="1"/>
        <end position="118"/>
    </location>
</feature>
<keyword evidence="3" id="KW-1185">Reference proteome</keyword>
<evidence type="ECO:0000256" key="1">
    <source>
        <dbReference type="SAM" id="MobiDB-lite"/>
    </source>
</evidence>
<evidence type="ECO:0000313" key="2">
    <source>
        <dbReference type="EMBL" id="KAJ1208409.1"/>
    </source>
</evidence>
<comment type="caution">
    <text evidence="2">The sequence shown here is derived from an EMBL/GenBank/DDBJ whole genome shotgun (WGS) entry which is preliminary data.</text>
</comment>
<proteinExistence type="predicted"/>
<dbReference type="EMBL" id="JANPWB010000002">
    <property type="protein sequence ID" value="KAJ1208409.1"/>
    <property type="molecule type" value="Genomic_DNA"/>
</dbReference>
<dbReference type="AlphaFoldDB" id="A0AAV7W5M3"/>
<protein>
    <submittedName>
        <fullName evidence="2">Uncharacterized protein</fullName>
    </submittedName>
</protein>
<organism evidence="2 3">
    <name type="scientific">Pleurodeles waltl</name>
    <name type="common">Iberian ribbed newt</name>
    <dbReference type="NCBI Taxonomy" id="8319"/>
    <lineage>
        <taxon>Eukaryota</taxon>
        <taxon>Metazoa</taxon>
        <taxon>Chordata</taxon>
        <taxon>Craniata</taxon>
        <taxon>Vertebrata</taxon>
        <taxon>Euteleostomi</taxon>
        <taxon>Amphibia</taxon>
        <taxon>Batrachia</taxon>
        <taxon>Caudata</taxon>
        <taxon>Salamandroidea</taxon>
        <taxon>Salamandridae</taxon>
        <taxon>Pleurodelinae</taxon>
        <taxon>Pleurodeles</taxon>
    </lineage>
</organism>
<name>A0AAV7W5M3_PLEWA</name>
<accession>A0AAV7W5M3</accession>
<sequence length="134" mass="13964">MIGTAALCPSWRQSLGQFSRTDSRQHRPKGTPLPAGSPPRVGRAPDTAAAASGSGPQRENPPAPLRTQSPPLRRRQSQGAEGPADWPNHRVGPKPTGCLPSTPPGEATGCTGTPEGPDICRRTLRQGAHAGARI</sequence>
<evidence type="ECO:0000313" key="3">
    <source>
        <dbReference type="Proteomes" id="UP001066276"/>
    </source>
</evidence>
<dbReference type="Proteomes" id="UP001066276">
    <property type="component" value="Chromosome 1_2"/>
</dbReference>